<dbReference type="InterPro" id="IPR000073">
    <property type="entry name" value="AB_hydrolase_1"/>
</dbReference>
<dbReference type="SUPFAM" id="SSF53474">
    <property type="entry name" value="alpha/beta-Hydrolases"/>
    <property type="match status" value="1"/>
</dbReference>
<dbReference type="InterPro" id="IPR029058">
    <property type="entry name" value="AB_hydrolase_fold"/>
</dbReference>
<dbReference type="AlphaFoldDB" id="A0A7I9YY97"/>
<evidence type="ECO:0000313" key="2">
    <source>
        <dbReference type="EMBL" id="GFG93709.1"/>
    </source>
</evidence>
<keyword evidence="3" id="KW-1185">Reference proteome</keyword>
<dbReference type="Gene3D" id="3.40.50.1820">
    <property type="entry name" value="alpha/beta hydrolase"/>
    <property type="match status" value="1"/>
</dbReference>
<proteinExistence type="predicted"/>
<evidence type="ECO:0000313" key="3">
    <source>
        <dbReference type="Proteomes" id="UP000465360"/>
    </source>
</evidence>
<dbReference type="Proteomes" id="UP000465360">
    <property type="component" value="Unassembled WGS sequence"/>
</dbReference>
<gene>
    <name evidence="2" type="ORF">MBOU_57510</name>
</gene>
<accession>A0A7I9YY97</accession>
<dbReference type="InterPro" id="IPR050228">
    <property type="entry name" value="Carboxylesterase_BioH"/>
</dbReference>
<sequence>MTGTARKVDAVTEISDDELTGLTEFALLAENAEQAGVTGPLPHVERVEVGSGDAKISALRWGTAEPRIVFLHGGGQNAHTWDTVIVGLGEPALAVDLPGHGHSAWREDGDYSPQLNAEALAPALRELAPTAEFVVGMSLGGLTAVRLGAHAAELVNELMLIDVTPSALQRHSEMTKEQQGTVALMHGEREFPSFQAMLDLTIAAAPHREVKALRRGVFHNSRRLDNGNWTWRYDAIRKFPDFASLWDDVDALSAPITLVRGGWSGFVTEQDIAELSQRARHFRGAHVVENSGHSVQSDQPQALTALVRKVLDAR</sequence>
<dbReference type="GO" id="GO:0016787">
    <property type="term" value="F:hydrolase activity"/>
    <property type="evidence" value="ECO:0007669"/>
    <property type="project" value="UniProtKB-KW"/>
</dbReference>
<reference evidence="2 3" key="1">
    <citation type="journal article" date="2019" name="Emerg. Microbes Infect.">
        <title>Comprehensive subspecies identification of 175 nontuberculous mycobacteria species based on 7547 genomic profiles.</title>
        <authorList>
            <person name="Matsumoto Y."/>
            <person name="Kinjo T."/>
            <person name="Motooka D."/>
            <person name="Nabeya D."/>
            <person name="Jung N."/>
            <person name="Uechi K."/>
            <person name="Horii T."/>
            <person name="Iida T."/>
            <person name="Fujita J."/>
            <person name="Nakamura S."/>
        </authorList>
    </citation>
    <scope>NUCLEOTIDE SEQUENCE [LARGE SCALE GENOMIC DNA]</scope>
    <source>
        <strain evidence="2 3">JCM 30725</strain>
    </source>
</reference>
<organism evidence="2 3">
    <name type="scientific">Mycobacterium bourgelatii</name>
    <dbReference type="NCBI Taxonomy" id="1273442"/>
    <lineage>
        <taxon>Bacteria</taxon>
        <taxon>Bacillati</taxon>
        <taxon>Actinomycetota</taxon>
        <taxon>Actinomycetes</taxon>
        <taxon>Mycobacteriales</taxon>
        <taxon>Mycobacteriaceae</taxon>
        <taxon>Mycobacterium</taxon>
    </lineage>
</organism>
<dbReference type="PANTHER" id="PTHR43194:SF2">
    <property type="entry name" value="PEROXISOMAL MEMBRANE PROTEIN LPX1"/>
    <property type="match status" value="1"/>
</dbReference>
<keyword evidence="2" id="KW-0378">Hydrolase</keyword>
<dbReference type="EMBL" id="BLKZ01000002">
    <property type="protein sequence ID" value="GFG93709.1"/>
    <property type="molecule type" value="Genomic_DNA"/>
</dbReference>
<evidence type="ECO:0000259" key="1">
    <source>
        <dbReference type="Pfam" id="PF12697"/>
    </source>
</evidence>
<feature type="domain" description="AB hydrolase-1" evidence="1">
    <location>
        <begin position="68"/>
        <end position="304"/>
    </location>
</feature>
<name>A0A7I9YY97_MYCBU</name>
<protein>
    <submittedName>
        <fullName evidence="2">Alpha/beta hydrolase</fullName>
    </submittedName>
</protein>
<dbReference type="PANTHER" id="PTHR43194">
    <property type="entry name" value="HYDROLASE ALPHA/BETA FOLD FAMILY"/>
    <property type="match status" value="1"/>
</dbReference>
<dbReference type="Pfam" id="PF12697">
    <property type="entry name" value="Abhydrolase_6"/>
    <property type="match status" value="1"/>
</dbReference>
<comment type="caution">
    <text evidence="2">The sequence shown here is derived from an EMBL/GenBank/DDBJ whole genome shotgun (WGS) entry which is preliminary data.</text>
</comment>